<feature type="compositionally biased region" description="Low complexity" evidence="1">
    <location>
        <begin position="247"/>
        <end position="263"/>
    </location>
</feature>
<feature type="region of interest" description="Disordered" evidence="1">
    <location>
        <begin position="112"/>
        <end position="154"/>
    </location>
</feature>
<reference evidence="3 4" key="1">
    <citation type="journal article" date="2009" name="Nature">
        <title>The Sorghum bicolor genome and the diversification of grasses.</title>
        <authorList>
            <person name="Paterson A.H."/>
            <person name="Bowers J.E."/>
            <person name="Bruggmann R."/>
            <person name="Dubchak I."/>
            <person name="Grimwood J."/>
            <person name="Gundlach H."/>
            <person name="Haberer G."/>
            <person name="Hellsten U."/>
            <person name="Mitros T."/>
            <person name="Poliakov A."/>
            <person name="Schmutz J."/>
            <person name="Spannagl M."/>
            <person name="Tang H."/>
            <person name="Wang X."/>
            <person name="Wicker T."/>
            <person name="Bharti A.K."/>
            <person name="Chapman J."/>
            <person name="Feltus F.A."/>
            <person name="Gowik U."/>
            <person name="Grigoriev I.V."/>
            <person name="Lyons E."/>
            <person name="Maher C.A."/>
            <person name="Martis M."/>
            <person name="Narechania A."/>
            <person name="Otillar R.P."/>
            <person name="Penning B.W."/>
            <person name="Salamov A.A."/>
            <person name="Wang Y."/>
            <person name="Zhang L."/>
            <person name="Carpita N.C."/>
            <person name="Freeling M."/>
            <person name="Gingle A.R."/>
            <person name="Hash C.T."/>
            <person name="Keller B."/>
            <person name="Klein P."/>
            <person name="Kresovich S."/>
            <person name="McCann M.C."/>
            <person name="Ming R."/>
            <person name="Peterson D.G."/>
            <person name="Mehboob-ur-Rahman"/>
            <person name="Ware D."/>
            <person name="Westhoff P."/>
            <person name="Mayer K.F."/>
            <person name="Messing J."/>
            <person name="Rokhsar D.S."/>
        </authorList>
    </citation>
    <scope>NUCLEOTIDE SEQUENCE [LARGE SCALE GENOMIC DNA]</scope>
    <source>
        <strain evidence="4">cv. BTx623</strain>
    </source>
</reference>
<keyword evidence="2" id="KW-0812">Transmembrane</keyword>
<feature type="transmembrane region" description="Helical" evidence="2">
    <location>
        <begin position="6"/>
        <end position="25"/>
    </location>
</feature>
<feature type="compositionally biased region" description="Gly residues" evidence="1">
    <location>
        <begin position="355"/>
        <end position="365"/>
    </location>
</feature>
<feature type="compositionally biased region" description="Low complexity" evidence="1">
    <location>
        <begin position="327"/>
        <end position="343"/>
    </location>
</feature>
<sequence length="395" mass="40437">MLARPCFVPMVFLLIELILISIIISQQIRGSGAMRAGSNNAGWERARQRHPHHHGIDDAPPTWLPTPPRCGQHTLRPLFCSGRCLFSLGRTAFTFRSGKVTLYGTRSPALTPRGVGTASDRSLRPRNPRCVCRSPEAHEGPRPVPGLPTAPAQAAGSLALPVRLRRPPESRHDGVQRTAAAGGAPGRRRAGTSAARACRRCSGTAHPGRRGRPGGGAPPSAGEGGAGRRGRPGGGAPPKGGGGGRVGEATGRLLGPRPLGRSLRALRHAATPSAATSARQRAGERRRGGGRSGPPPTGSGRPPVTAGHDGGEEEGGRRAGSEGDAHGATLGQPPPLAAAAATGPRRRRPRRAGEEGGGGGVGGGAVAPRVARGYGNPTQNCPPSFPGPSCHRPPC</sequence>
<proteinExistence type="predicted"/>
<dbReference type="Gramene" id="OQU83958">
    <property type="protein sequence ID" value="OQU83958"/>
    <property type="gene ID" value="SORBI_3005G205550"/>
</dbReference>
<protein>
    <submittedName>
        <fullName evidence="3">Uncharacterized protein</fullName>
    </submittedName>
</protein>
<keyword evidence="2" id="KW-1133">Transmembrane helix</keyword>
<evidence type="ECO:0000313" key="3">
    <source>
        <dbReference type="EMBL" id="OQU83958.1"/>
    </source>
</evidence>
<feature type="compositionally biased region" description="Low complexity" evidence="1">
    <location>
        <begin position="298"/>
        <end position="307"/>
    </location>
</feature>
<feature type="compositionally biased region" description="Gly residues" evidence="1">
    <location>
        <begin position="213"/>
        <end position="246"/>
    </location>
</feature>
<evidence type="ECO:0000256" key="1">
    <source>
        <dbReference type="SAM" id="MobiDB-lite"/>
    </source>
</evidence>
<evidence type="ECO:0000256" key="2">
    <source>
        <dbReference type="SAM" id="Phobius"/>
    </source>
</evidence>
<reference evidence="4" key="2">
    <citation type="journal article" date="2018" name="Plant J.">
        <title>The Sorghum bicolor reference genome: improved assembly, gene annotations, a transcriptome atlas, and signatures of genome organization.</title>
        <authorList>
            <person name="McCormick R.F."/>
            <person name="Truong S.K."/>
            <person name="Sreedasyam A."/>
            <person name="Jenkins J."/>
            <person name="Shu S."/>
            <person name="Sims D."/>
            <person name="Kennedy M."/>
            <person name="Amirebrahimi M."/>
            <person name="Weers B.D."/>
            <person name="McKinley B."/>
            <person name="Mattison A."/>
            <person name="Morishige D.T."/>
            <person name="Grimwood J."/>
            <person name="Schmutz J."/>
            <person name="Mullet J.E."/>
        </authorList>
    </citation>
    <scope>NUCLEOTIDE SEQUENCE [LARGE SCALE GENOMIC DNA]</scope>
    <source>
        <strain evidence="4">cv. BTx623</strain>
    </source>
</reference>
<name>A0A1Z5RJQ2_SORBI</name>
<keyword evidence="4" id="KW-1185">Reference proteome</keyword>
<dbReference type="AlphaFoldDB" id="A0A1Z5RJQ2"/>
<keyword evidence="2" id="KW-0472">Membrane</keyword>
<feature type="compositionally biased region" description="Basic and acidic residues" evidence="1">
    <location>
        <begin position="166"/>
        <end position="175"/>
    </location>
</feature>
<feature type="compositionally biased region" description="Low complexity" evidence="1">
    <location>
        <begin position="191"/>
        <end position="206"/>
    </location>
</feature>
<feature type="region of interest" description="Disordered" evidence="1">
    <location>
        <begin position="166"/>
        <end position="395"/>
    </location>
</feature>
<feature type="compositionally biased region" description="Basic and acidic residues" evidence="1">
    <location>
        <begin position="314"/>
        <end position="325"/>
    </location>
</feature>
<dbReference type="OMA" id="WPRSESS"/>
<organism evidence="3 4">
    <name type="scientific">Sorghum bicolor</name>
    <name type="common">Sorghum</name>
    <name type="synonym">Sorghum vulgare</name>
    <dbReference type="NCBI Taxonomy" id="4558"/>
    <lineage>
        <taxon>Eukaryota</taxon>
        <taxon>Viridiplantae</taxon>
        <taxon>Streptophyta</taxon>
        <taxon>Embryophyta</taxon>
        <taxon>Tracheophyta</taxon>
        <taxon>Spermatophyta</taxon>
        <taxon>Magnoliopsida</taxon>
        <taxon>Liliopsida</taxon>
        <taxon>Poales</taxon>
        <taxon>Poaceae</taxon>
        <taxon>PACMAD clade</taxon>
        <taxon>Panicoideae</taxon>
        <taxon>Andropogonodae</taxon>
        <taxon>Andropogoneae</taxon>
        <taxon>Sorghinae</taxon>
        <taxon>Sorghum</taxon>
    </lineage>
</organism>
<evidence type="ECO:0000313" key="4">
    <source>
        <dbReference type="Proteomes" id="UP000000768"/>
    </source>
</evidence>
<dbReference type="Proteomes" id="UP000000768">
    <property type="component" value="Chromosome 5"/>
</dbReference>
<dbReference type="InParanoid" id="A0A1Z5RJQ2"/>
<gene>
    <name evidence="3" type="ORF">SORBI_3005G205550</name>
</gene>
<dbReference type="EMBL" id="CM000764">
    <property type="protein sequence ID" value="OQU83958.1"/>
    <property type="molecule type" value="Genomic_DNA"/>
</dbReference>
<feature type="compositionally biased region" description="Pro residues" evidence="1">
    <location>
        <begin position="383"/>
        <end position="395"/>
    </location>
</feature>
<accession>A0A1Z5RJQ2</accession>